<dbReference type="EMBL" id="JALLPJ020001094">
    <property type="protein sequence ID" value="KAL3776556.1"/>
    <property type="molecule type" value="Genomic_DNA"/>
</dbReference>
<proteinExistence type="predicted"/>
<dbReference type="AlphaFoldDB" id="A0ABD3NPL0"/>
<name>A0ABD3NPL0_9STRA</name>
<sequence>MYQKPDNPYLYILPHSAHPDRVYFACTTIRTRSTLTSSVIESCCFSVTSTKDESPRYSKKSYKPPTPMTEPVEELEERRLFFHMQYHPKDIPMCEIRDIYNELCKETLTTELGITQFTIAYYHCEE</sequence>
<protein>
    <submittedName>
        <fullName evidence="2">Uncharacterized protein</fullName>
    </submittedName>
</protein>
<feature type="region of interest" description="Disordered" evidence="1">
    <location>
        <begin position="50"/>
        <end position="71"/>
    </location>
</feature>
<evidence type="ECO:0000313" key="2">
    <source>
        <dbReference type="EMBL" id="KAL3776556.1"/>
    </source>
</evidence>
<evidence type="ECO:0000313" key="3">
    <source>
        <dbReference type="Proteomes" id="UP001530400"/>
    </source>
</evidence>
<gene>
    <name evidence="2" type="ORF">ACHAWO_001740</name>
</gene>
<accession>A0ABD3NPL0</accession>
<evidence type="ECO:0000256" key="1">
    <source>
        <dbReference type="SAM" id="MobiDB-lite"/>
    </source>
</evidence>
<reference evidence="2 3" key="1">
    <citation type="submission" date="2024-10" db="EMBL/GenBank/DDBJ databases">
        <title>Updated reference genomes for cyclostephanoid diatoms.</title>
        <authorList>
            <person name="Roberts W.R."/>
            <person name="Alverson A.J."/>
        </authorList>
    </citation>
    <scope>NUCLEOTIDE SEQUENCE [LARGE SCALE GENOMIC DNA]</scope>
    <source>
        <strain evidence="2 3">AJA010-31</strain>
    </source>
</reference>
<organism evidence="2 3">
    <name type="scientific">Cyclotella atomus</name>
    <dbReference type="NCBI Taxonomy" id="382360"/>
    <lineage>
        <taxon>Eukaryota</taxon>
        <taxon>Sar</taxon>
        <taxon>Stramenopiles</taxon>
        <taxon>Ochrophyta</taxon>
        <taxon>Bacillariophyta</taxon>
        <taxon>Coscinodiscophyceae</taxon>
        <taxon>Thalassiosirophycidae</taxon>
        <taxon>Stephanodiscales</taxon>
        <taxon>Stephanodiscaceae</taxon>
        <taxon>Cyclotella</taxon>
    </lineage>
</organism>
<comment type="caution">
    <text evidence="2">The sequence shown here is derived from an EMBL/GenBank/DDBJ whole genome shotgun (WGS) entry which is preliminary data.</text>
</comment>
<dbReference type="Proteomes" id="UP001530400">
    <property type="component" value="Unassembled WGS sequence"/>
</dbReference>
<keyword evidence="3" id="KW-1185">Reference proteome</keyword>